<dbReference type="EMBL" id="MJAT01000038">
    <property type="protein sequence ID" value="OEH84438.1"/>
    <property type="molecule type" value="Genomic_DNA"/>
</dbReference>
<dbReference type="Proteomes" id="UP000095255">
    <property type="component" value="Unassembled WGS sequence"/>
</dbReference>
<keyword evidence="2" id="KW-0129">CBS domain</keyword>
<evidence type="ECO:0000313" key="4">
    <source>
        <dbReference type="EMBL" id="OEH84438.1"/>
    </source>
</evidence>
<dbReference type="STRING" id="1390249.BHU72_09475"/>
<keyword evidence="5" id="KW-1185">Reference proteome</keyword>
<dbReference type="PANTHER" id="PTHR48108">
    <property type="entry name" value="CBS DOMAIN-CONTAINING PROTEIN CBSX2, CHLOROPLASTIC"/>
    <property type="match status" value="1"/>
</dbReference>
<dbReference type="SMART" id="SM00116">
    <property type="entry name" value="CBS"/>
    <property type="match status" value="2"/>
</dbReference>
<proteinExistence type="predicted"/>
<feature type="domain" description="CBS" evidence="3">
    <location>
        <begin position="72"/>
        <end position="128"/>
    </location>
</feature>
<dbReference type="PROSITE" id="PS51371">
    <property type="entry name" value="CBS"/>
    <property type="match status" value="2"/>
</dbReference>
<dbReference type="CDD" id="cd04584">
    <property type="entry name" value="CBS_pair_AcuB_like"/>
    <property type="match status" value="1"/>
</dbReference>
<dbReference type="AlphaFoldDB" id="A0A1E5L2T0"/>
<reference evidence="4 5" key="1">
    <citation type="submission" date="2016-09" db="EMBL/GenBank/DDBJ databases">
        <title>Desulfuribacillus arsenicus sp. nov., an obligately anaerobic, dissimilatory arsenic- and antimonate-reducing bacterium isolated from anoxic sediments.</title>
        <authorList>
            <person name="Abin C.A."/>
            <person name="Hollibaugh J.T."/>
        </authorList>
    </citation>
    <scope>NUCLEOTIDE SEQUENCE [LARGE SCALE GENOMIC DNA]</scope>
    <source>
        <strain evidence="4 5">MLFW-2</strain>
    </source>
</reference>
<keyword evidence="1" id="KW-0677">Repeat</keyword>
<dbReference type="Gene3D" id="3.10.580.10">
    <property type="entry name" value="CBS-domain"/>
    <property type="match status" value="1"/>
</dbReference>
<name>A0A1E5L2T0_9FIRM</name>
<organism evidence="4 5">
    <name type="scientific">Desulfuribacillus stibiiarsenatis</name>
    <dbReference type="NCBI Taxonomy" id="1390249"/>
    <lineage>
        <taxon>Bacteria</taxon>
        <taxon>Bacillati</taxon>
        <taxon>Bacillota</taxon>
        <taxon>Desulfuribacillia</taxon>
        <taxon>Desulfuribacillales</taxon>
        <taxon>Desulfuribacillaceae</taxon>
        <taxon>Desulfuribacillus</taxon>
    </lineage>
</organism>
<dbReference type="PANTHER" id="PTHR48108:SF26">
    <property type="entry name" value="CBS DOMAIN-CONTAINING PROTEIN DDB_G0289609"/>
    <property type="match status" value="1"/>
</dbReference>
<feature type="domain" description="CBS" evidence="3">
    <location>
        <begin position="8"/>
        <end position="65"/>
    </location>
</feature>
<dbReference type="Pfam" id="PF00571">
    <property type="entry name" value="CBS"/>
    <property type="match status" value="2"/>
</dbReference>
<evidence type="ECO:0000313" key="5">
    <source>
        <dbReference type="Proteomes" id="UP000095255"/>
    </source>
</evidence>
<accession>A0A1E5L2T0</accession>
<gene>
    <name evidence="4" type="ORF">BHU72_09475</name>
</gene>
<dbReference type="InterPro" id="IPR051462">
    <property type="entry name" value="CBS_domain-containing"/>
</dbReference>
<evidence type="ECO:0000256" key="1">
    <source>
        <dbReference type="ARBA" id="ARBA00022737"/>
    </source>
</evidence>
<dbReference type="InterPro" id="IPR000644">
    <property type="entry name" value="CBS_dom"/>
</dbReference>
<evidence type="ECO:0000256" key="2">
    <source>
        <dbReference type="PROSITE-ProRule" id="PRU00703"/>
    </source>
</evidence>
<sequence>MLLVRDFRNTPAVTVEPSATLKECLDIMEERKFRHLLITENGALRGIVVRKDIEAALRQPSRYPETPVDWIMSKDLVTVEDSATLLEALKLMEQYKYSGLPVVEGDVVKGMFTETDVVKALISILEKEQA</sequence>
<dbReference type="SUPFAM" id="SSF54631">
    <property type="entry name" value="CBS-domain pair"/>
    <property type="match status" value="1"/>
</dbReference>
<protein>
    <recommendedName>
        <fullName evidence="3">CBS domain-containing protein</fullName>
    </recommendedName>
</protein>
<comment type="caution">
    <text evidence="4">The sequence shown here is derived from an EMBL/GenBank/DDBJ whole genome shotgun (WGS) entry which is preliminary data.</text>
</comment>
<evidence type="ECO:0000259" key="3">
    <source>
        <dbReference type="PROSITE" id="PS51371"/>
    </source>
</evidence>
<dbReference type="InterPro" id="IPR046342">
    <property type="entry name" value="CBS_dom_sf"/>
</dbReference>